<accession>A0A2T1LWV1</accession>
<evidence type="ECO:0000256" key="4">
    <source>
        <dbReference type="ARBA" id="ARBA00022475"/>
    </source>
</evidence>
<dbReference type="AlphaFoldDB" id="A0A2T1LWV1"/>
<keyword evidence="12" id="KW-1185">Reference proteome</keyword>
<feature type="transmembrane region" description="Helical" evidence="9">
    <location>
        <begin position="41"/>
        <end position="61"/>
    </location>
</feature>
<keyword evidence="5" id="KW-0997">Cell inner membrane</keyword>
<dbReference type="Pfam" id="PF01061">
    <property type="entry name" value="ABC2_membrane"/>
    <property type="match status" value="1"/>
</dbReference>
<dbReference type="EMBL" id="PXOH01000014">
    <property type="protein sequence ID" value="PSF36316.1"/>
    <property type="molecule type" value="Genomic_DNA"/>
</dbReference>
<evidence type="ECO:0000256" key="3">
    <source>
        <dbReference type="ARBA" id="ARBA00022448"/>
    </source>
</evidence>
<keyword evidence="3 9" id="KW-0813">Transport</keyword>
<keyword evidence="4 9" id="KW-1003">Cell membrane</keyword>
<reference evidence="11 12" key="2">
    <citation type="submission" date="2018-03" db="EMBL/GenBank/DDBJ databases">
        <authorList>
            <person name="Keele B.F."/>
        </authorList>
    </citation>
    <scope>NUCLEOTIDE SEQUENCE [LARGE SCALE GENOMIC DNA]</scope>
    <source>
        <strain evidence="11 12">CCALA 016</strain>
    </source>
</reference>
<feature type="transmembrane region" description="Helical" evidence="9">
    <location>
        <begin position="236"/>
        <end position="259"/>
    </location>
</feature>
<dbReference type="PANTHER" id="PTHR30413">
    <property type="entry name" value="INNER MEMBRANE TRANSPORT PERMEASE"/>
    <property type="match status" value="1"/>
</dbReference>
<dbReference type="GO" id="GO:0005886">
    <property type="term" value="C:plasma membrane"/>
    <property type="evidence" value="ECO:0007669"/>
    <property type="project" value="UniProtKB-SubCell"/>
</dbReference>
<name>A0A2T1LWV1_9CHRO</name>
<gene>
    <name evidence="11" type="ORF">C7H19_13600</name>
</gene>
<evidence type="ECO:0000313" key="11">
    <source>
        <dbReference type="EMBL" id="PSF36316.1"/>
    </source>
</evidence>
<comment type="similarity">
    <text evidence="2 9">Belongs to the ABC-2 integral membrane protein family.</text>
</comment>
<keyword evidence="6 9" id="KW-0812">Transmembrane</keyword>
<keyword evidence="7 9" id="KW-1133">Transmembrane helix</keyword>
<evidence type="ECO:0000259" key="10">
    <source>
        <dbReference type="PROSITE" id="PS51012"/>
    </source>
</evidence>
<dbReference type="PROSITE" id="PS51012">
    <property type="entry name" value="ABC_TM2"/>
    <property type="match status" value="1"/>
</dbReference>
<feature type="transmembrane region" description="Helical" evidence="9">
    <location>
        <begin position="149"/>
        <end position="175"/>
    </location>
</feature>
<keyword evidence="8 9" id="KW-0472">Membrane</keyword>
<dbReference type="InterPro" id="IPR013525">
    <property type="entry name" value="ABC2_TM"/>
</dbReference>
<evidence type="ECO:0000256" key="7">
    <source>
        <dbReference type="ARBA" id="ARBA00022989"/>
    </source>
</evidence>
<dbReference type="OrthoDB" id="9786910at2"/>
<evidence type="ECO:0000256" key="6">
    <source>
        <dbReference type="ARBA" id="ARBA00022692"/>
    </source>
</evidence>
<protein>
    <recommendedName>
        <fullName evidence="9">Transport permease protein</fullName>
    </recommendedName>
</protein>
<feature type="transmembrane region" description="Helical" evidence="9">
    <location>
        <begin position="73"/>
        <end position="94"/>
    </location>
</feature>
<feature type="transmembrane region" description="Helical" evidence="9">
    <location>
        <begin position="115"/>
        <end position="143"/>
    </location>
</feature>
<evidence type="ECO:0000256" key="1">
    <source>
        <dbReference type="ARBA" id="ARBA00004429"/>
    </source>
</evidence>
<feature type="domain" description="ABC transmembrane type-2" evidence="10">
    <location>
        <begin position="42"/>
        <end position="262"/>
    </location>
</feature>
<evidence type="ECO:0000256" key="8">
    <source>
        <dbReference type="ARBA" id="ARBA00023136"/>
    </source>
</evidence>
<organism evidence="11 12">
    <name type="scientific">Aphanothece hegewaldii CCALA 016</name>
    <dbReference type="NCBI Taxonomy" id="2107694"/>
    <lineage>
        <taxon>Bacteria</taxon>
        <taxon>Bacillati</taxon>
        <taxon>Cyanobacteriota</taxon>
        <taxon>Cyanophyceae</taxon>
        <taxon>Oscillatoriophycideae</taxon>
        <taxon>Chroococcales</taxon>
        <taxon>Aphanothecaceae</taxon>
        <taxon>Aphanothece</taxon>
    </lineage>
</organism>
<proteinExistence type="inferred from homology"/>
<evidence type="ECO:0000256" key="2">
    <source>
        <dbReference type="ARBA" id="ARBA00007783"/>
    </source>
</evidence>
<evidence type="ECO:0000256" key="5">
    <source>
        <dbReference type="ARBA" id="ARBA00022519"/>
    </source>
</evidence>
<comment type="caution">
    <text evidence="11">The sequence shown here is derived from an EMBL/GenBank/DDBJ whole genome shotgun (WGS) entry which is preliminary data.</text>
</comment>
<dbReference type="GO" id="GO:0140359">
    <property type="term" value="F:ABC-type transporter activity"/>
    <property type="evidence" value="ECO:0007669"/>
    <property type="project" value="InterPro"/>
</dbReference>
<evidence type="ECO:0000313" key="12">
    <source>
        <dbReference type="Proteomes" id="UP000239001"/>
    </source>
</evidence>
<dbReference type="Proteomes" id="UP000239001">
    <property type="component" value="Unassembled WGS sequence"/>
</dbReference>
<dbReference type="GO" id="GO:0015920">
    <property type="term" value="P:lipopolysaccharide transport"/>
    <property type="evidence" value="ECO:0007669"/>
    <property type="project" value="TreeGrafter"/>
</dbReference>
<reference evidence="11 12" key="1">
    <citation type="submission" date="2018-03" db="EMBL/GenBank/DDBJ databases">
        <title>The ancient ancestry and fast evolution of plastids.</title>
        <authorList>
            <person name="Moore K.R."/>
            <person name="Magnabosco C."/>
            <person name="Momper L."/>
            <person name="Gold D.A."/>
            <person name="Bosak T."/>
            <person name="Fournier G.P."/>
        </authorList>
    </citation>
    <scope>NUCLEOTIDE SEQUENCE [LARGE SCALE GENOMIC DNA]</scope>
    <source>
        <strain evidence="11 12">CCALA 016</strain>
    </source>
</reference>
<sequence length="270" mass="30707">MTIIRPPTKRIFLNLWELWEYIDLLYLFVWKDLKVRYKQTIVGASWAVLQPFMTMVVLSLFFGKLLNIPSQGIPYPVFVFTALVPWTYFTNILVQTSNSIVNNYDVITKAYFPRLLLPMAVIVTGLVDLAIALIILLGIMLFYGIVPTVAIWTLPFFIILTITTAFGIGLWLAALNVEYRDISYILPFITQIWFFITPVTYSSSLIPPQWKAIYGINPMAGVVEGFRWALLGKAEFSGILLLVSALVAVLLVVSGTYYFRFKEDSFADVV</sequence>
<evidence type="ECO:0000256" key="9">
    <source>
        <dbReference type="RuleBase" id="RU361157"/>
    </source>
</evidence>
<dbReference type="InterPro" id="IPR047817">
    <property type="entry name" value="ABC2_TM_bact-type"/>
</dbReference>
<dbReference type="PANTHER" id="PTHR30413:SF8">
    <property type="entry name" value="TRANSPORT PERMEASE PROTEIN"/>
    <property type="match status" value="1"/>
</dbReference>
<comment type="subcellular location">
    <subcellularLocation>
        <location evidence="1">Cell inner membrane</location>
        <topology evidence="1">Multi-pass membrane protein</topology>
    </subcellularLocation>
    <subcellularLocation>
        <location evidence="9">Cell membrane</location>
        <topology evidence="9">Multi-pass membrane protein</topology>
    </subcellularLocation>
</comment>
<feature type="transmembrane region" description="Helical" evidence="9">
    <location>
        <begin position="182"/>
        <end position="201"/>
    </location>
</feature>